<dbReference type="RefSeq" id="WP_161763387.1">
    <property type="nucleotide sequence ID" value="NZ_JAAATX020000011.1"/>
</dbReference>
<organism evidence="7 8">
    <name type="scientific">Paragemmobacter amnigenus</name>
    <dbReference type="NCBI Taxonomy" id="2852097"/>
    <lineage>
        <taxon>Bacteria</taxon>
        <taxon>Pseudomonadati</taxon>
        <taxon>Pseudomonadota</taxon>
        <taxon>Alphaproteobacteria</taxon>
        <taxon>Rhodobacterales</taxon>
        <taxon>Paracoccaceae</taxon>
        <taxon>Paragemmobacter</taxon>
    </lineage>
</organism>
<name>A0ABS6J686_9RHOB</name>
<evidence type="ECO:0000313" key="8">
    <source>
        <dbReference type="Proteomes" id="UP000731907"/>
    </source>
</evidence>
<feature type="transmembrane region" description="Helical" evidence="5">
    <location>
        <begin position="65"/>
        <end position="86"/>
    </location>
</feature>
<protein>
    <submittedName>
        <fullName evidence="7">EamA family transporter</fullName>
    </submittedName>
</protein>
<keyword evidence="2 5" id="KW-0812">Transmembrane</keyword>
<feature type="transmembrane region" description="Helical" evidence="5">
    <location>
        <begin position="172"/>
        <end position="197"/>
    </location>
</feature>
<dbReference type="PANTHER" id="PTHR32322">
    <property type="entry name" value="INNER MEMBRANE TRANSPORTER"/>
    <property type="match status" value="1"/>
</dbReference>
<evidence type="ECO:0000256" key="4">
    <source>
        <dbReference type="ARBA" id="ARBA00023136"/>
    </source>
</evidence>
<dbReference type="PANTHER" id="PTHR32322:SF9">
    <property type="entry name" value="AMINO-ACID METABOLITE EFFLUX PUMP-RELATED"/>
    <property type="match status" value="1"/>
</dbReference>
<accession>A0ABS6J686</accession>
<proteinExistence type="predicted"/>
<gene>
    <name evidence="7" type="ORF">GU927_015530</name>
</gene>
<dbReference type="Pfam" id="PF00892">
    <property type="entry name" value="EamA"/>
    <property type="match status" value="2"/>
</dbReference>
<feature type="domain" description="EamA" evidence="6">
    <location>
        <begin position="8"/>
        <end position="137"/>
    </location>
</feature>
<evidence type="ECO:0000256" key="1">
    <source>
        <dbReference type="ARBA" id="ARBA00004141"/>
    </source>
</evidence>
<dbReference type="InterPro" id="IPR050638">
    <property type="entry name" value="AA-Vitamin_Transporters"/>
</dbReference>
<dbReference type="SUPFAM" id="SSF103481">
    <property type="entry name" value="Multidrug resistance efflux transporter EmrE"/>
    <property type="match status" value="2"/>
</dbReference>
<keyword evidence="4 5" id="KW-0472">Membrane</keyword>
<evidence type="ECO:0000259" key="6">
    <source>
        <dbReference type="Pfam" id="PF00892"/>
    </source>
</evidence>
<evidence type="ECO:0000256" key="3">
    <source>
        <dbReference type="ARBA" id="ARBA00022989"/>
    </source>
</evidence>
<reference evidence="7 8" key="1">
    <citation type="submission" date="2021-06" db="EMBL/GenBank/DDBJ databases">
        <title>Rhodobacteraceae bacterium strain HSP-20.</title>
        <authorList>
            <person name="Chen W.-M."/>
        </authorList>
    </citation>
    <scope>NUCLEOTIDE SEQUENCE [LARGE SCALE GENOMIC DNA]</scope>
    <source>
        <strain evidence="7 8">HSP-20</strain>
    </source>
</reference>
<dbReference type="Proteomes" id="UP000731907">
    <property type="component" value="Unassembled WGS sequence"/>
</dbReference>
<feature type="transmembrane region" description="Helical" evidence="5">
    <location>
        <begin position="7"/>
        <end position="27"/>
    </location>
</feature>
<keyword evidence="8" id="KW-1185">Reference proteome</keyword>
<dbReference type="EMBL" id="JAAATX020000011">
    <property type="protein sequence ID" value="MBU9699260.1"/>
    <property type="molecule type" value="Genomic_DNA"/>
</dbReference>
<comment type="caution">
    <text evidence="7">The sequence shown here is derived from an EMBL/GenBank/DDBJ whole genome shotgun (WGS) entry which is preliminary data.</text>
</comment>
<feature type="transmembrane region" description="Helical" evidence="5">
    <location>
        <begin position="120"/>
        <end position="140"/>
    </location>
</feature>
<feature type="transmembrane region" description="Helical" evidence="5">
    <location>
        <begin position="240"/>
        <end position="259"/>
    </location>
</feature>
<dbReference type="InterPro" id="IPR000620">
    <property type="entry name" value="EamA_dom"/>
</dbReference>
<sequence>MGRRDWGWLAVLSLLWGGSFLFVEVALRGLPPLAVVWCRVAGGAVLLAGVLRLTGAGLPCGGRVWGALAVMGVLNNAVPFTLFALAQGQLAGGVAAILNAMTPVLTVLALAVLAGERPGAGRLAGVLAGFAGVAVMMGGALEGEGWAKLMCLGAAGSYALASVWARRFGAMGLAPVVVAFGQCATAAVLLFPVLMVGRVWEGVSAGPEVWLAVAGLASLSTALAYVIFFRLMASAGPVNVQLVTFLIPVSAVAMGVMLLGERIEARHLAGAALIGLGLVAIDGRVAGWLRARVSR</sequence>
<feature type="transmembrane region" description="Helical" evidence="5">
    <location>
        <begin position="33"/>
        <end position="53"/>
    </location>
</feature>
<feature type="transmembrane region" description="Helical" evidence="5">
    <location>
        <begin position="265"/>
        <end position="289"/>
    </location>
</feature>
<feature type="transmembrane region" description="Helical" evidence="5">
    <location>
        <begin position="146"/>
        <end position="165"/>
    </location>
</feature>
<evidence type="ECO:0000256" key="2">
    <source>
        <dbReference type="ARBA" id="ARBA00022692"/>
    </source>
</evidence>
<evidence type="ECO:0000313" key="7">
    <source>
        <dbReference type="EMBL" id="MBU9699260.1"/>
    </source>
</evidence>
<evidence type="ECO:0000256" key="5">
    <source>
        <dbReference type="SAM" id="Phobius"/>
    </source>
</evidence>
<comment type="subcellular location">
    <subcellularLocation>
        <location evidence="1">Membrane</location>
        <topology evidence="1">Multi-pass membrane protein</topology>
    </subcellularLocation>
</comment>
<feature type="transmembrane region" description="Helical" evidence="5">
    <location>
        <begin position="92"/>
        <end position="113"/>
    </location>
</feature>
<keyword evidence="3 5" id="KW-1133">Transmembrane helix</keyword>
<feature type="transmembrane region" description="Helical" evidence="5">
    <location>
        <begin position="209"/>
        <end position="228"/>
    </location>
</feature>
<dbReference type="InterPro" id="IPR037185">
    <property type="entry name" value="EmrE-like"/>
</dbReference>
<feature type="domain" description="EamA" evidence="6">
    <location>
        <begin position="147"/>
        <end position="280"/>
    </location>
</feature>